<evidence type="ECO:0000313" key="5">
    <source>
        <dbReference type="Proteomes" id="UP000217182"/>
    </source>
</evidence>
<organism evidence="4 5">
    <name type="scientific">Gibbsiella quercinecans</name>
    <dbReference type="NCBI Taxonomy" id="929813"/>
    <lineage>
        <taxon>Bacteria</taxon>
        <taxon>Pseudomonadati</taxon>
        <taxon>Pseudomonadota</taxon>
        <taxon>Gammaproteobacteria</taxon>
        <taxon>Enterobacterales</taxon>
        <taxon>Yersiniaceae</taxon>
        <taxon>Gibbsiella</taxon>
    </lineage>
</organism>
<accession>A0A250AX53</accession>
<proteinExistence type="inferred from homology"/>
<evidence type="ECO:0000256" key="1">
    <source>
        <dbReference type="ARBA" id="ARBA00009410"/>
    </source>
</evidence>
<dbReference type="AlphaFoldDB" id="A0A250AX53"/>
<dbReference type="OrthoDB" id="9815989at2"/>
<dbReference type="KEGG" id="gqu:AWC35_03865"/>
<dbReference type="GO" id="GO:0005737">
    <property type="term" value="C:cytoplasm"/>
    <property type="evidence" value="ECO:0007669"/>
    <property type="project" value="TreeGrafter"/>
</dbReference>
<evidence type="ECO:0000256" key="2">
    <source>
        <dbReference type="ARBA" id="ARBA00023002"/>
    </source>
</evidence>
<dbReference type="SUPFAM" id="SSF51905">
    <property type="entry name" value="FAD/NAD(P)-binding domain"/>
    <property type="match status" value="1"/>
</dbReference>
<comment type="similarity">
    <text evidence="1">Belongs to the DadA oxidoreductase family.</text>
</comment>
<keyword evidence="2" id="KW-0560">Oxidoreductase</keyword>
<evidence type="ECO:0000259" key="3">
    <source>
        <dbReference type="Pfam" id="PF01266"/>
    </source>
</evidence>
<dbReference type="RefSeq" id="WP_095845147.1">
    <property type="nucleotide sequence ID" value="NZ_CP014136.1"/>
</dbReference>
<dbReference type="GO" id="GO:0008718">
    <property type="term" value="F:D-amino-acid dehydrogenase activity"/>
    <property type="evidence" value="ECO:0007669"/>
    <property type="project" value="TreeGrafter"/>
</dbReference>
<reference evidence="4 5" key="1">
    <citation type="submission" date="2016-01" db="EMBL/GenBank/DDBJ databases">
        <authorList>
            <person name="Oliw E.H."/>
        </authorList>
    </citation>
    <scope>NUCLEOTIDE SEQUENCE [LARGE SCALE GENOMIC DNA]</scope>
    <source>
        <strain evidence="4 5">FRB97</strain>
    </source>
</reference>
<dbReference type="Proteomes" id="UP000217182">
    <property type="component" value="Chromosome"/>
</dbReference>
<dbReference type="GO" id="GO:0055130">
    <property type="term" value="P:D-alanine catabolic process"/>
    <property type="evidence" value="ECO:0007669"/>
    <property type="project" value="TreeGrafter"/>
</dbReference>
<evidence type="ECO:0000313" key="4">
    <source>
        <dbReference type="EMBL" id="ATA18548.1"/>
    </source>
</evidence>
<dbReference type="EMBL" id="CP014136">
    <property type="protein sequence ID" value="ATA18548.1"/>
    <property type="molecule type" value="Genomic_DNA"/>
</dbReference>
<dbReference type="InterPro" id="IPR036188">
    <property type="entry name" value="FAD/NAD-bd_sf"/>
</dbReference>
<feature type="domain" description="FAD dependent oxidoreductase" evidence="3">
    <location>
        <begin position="19"/>
        <end position="413"/>
    </location>
</feature>
<dbReference type="PANTHER" id="PTHR13847">
    <property type="entry name" value="SARCOSINE DEHYDROGENASE-RELATED"/>
    <property type="match status" value="1"/>
</dbReference>
<dbReference type="Pfam" id="PF01266">
    <property type="entry name" value="DAO"/>
    <property type="match status" value="1"/>
</dbReference>
<dbReference type="PANTHER" id="PTHR13847:SF280">
    <property type="entry name" value="D-AMINO ACID DEHYDROGENASE"/>
    <property type="match status" value="1"/>
</dbReference>
<gene>
    <name evidence="4" type="ORF">AWC35_03865</name>
</gene>
<dbReference type="Gene3D" id="3.50.50.60">
    <property type="entry name" value="FAD/NAD(P)-binding domain"/>
    <property type="match status" value="2"/>
</dbReference>
<dbReference type="Gene3D" id="3.30.9.10">
    <property type="entry name" value="D-Amino Acid Oxidase, subunit A, domain 2"/>
    <property type="match status" value="2"/>
</dbReference>
<dbReference type="InterPro" id="IPR006076">
    <property type="entry name" value="FAD-dep_OxRdtase"/>
</dbReference>
<name>A0A250AX53_9GAMM</name>
<dbReference type="GO" id="GO:0005886">
    <property type="term" value="C:plasma membrane"/>
    <property type="evidence" value="ECO:0007669"/>
    <property type="project" value="TreeGrafter"/>
</dbReference>
<sequence>MPAPIRYVQDSRYFPEAADVVVIGAGIAGTAAAYELAKKGVSVALVEKGLVGGEQSSRNWGWCRQQNRDERELPLIIYALQRWEALGKETGEELGFRRTGLVYATGDQSEIDAWDNWGKMAKAYGVRSDILNAQQAKAMTAGSTSNWLGGVSSPTDGHAEPALASAGLAIAAQRLGASIFQQCAVRGLDISAGRVSGVVTERGLIKTSRVICAGGAWTSMFCRRHGIDLPLGNVIGTAFRTAPIAQAIAAPLYTPSFACRPQLDGSYTVSVSGRGRLEPGVQGLRYARQFYPTFKSRRKNLKINLGIGPFLNGPESPARWQFDGLSPFEKIRILDPAADMAMVEEGLAAMRKEYPALANIRLEQAWGGMIDSTPDAVPVISTVEKLPGLVLSAGYSGHGFGIGPGAGRLAADLATDAQPIVDPTPFRYARLVDGSGLDTPGMM</sequence>
<keyword evidence="5" id="KW-1185">Reference proteome</keyword>
<protein>
    <submittedName>
        <fullName evidence="4">D-amino-acid oxidase</fullName>
    </submittedName>
</protein>